<dbReference type="SUPFAM" id="SSF53335">
    <property type="entry name" value="S-adenosyl-L-methionine-dependent methyltransferases"/>
    <property type="match status" value="1"/>
</dbReference>
<dbReference type="GO" id="GO:0008033">
    <property type="term" value="P:tRNA processing"/>
    <property type="evidence" value="ECO:0007669"/>
    <property type="project" value="UniProtKB-UniRule"/>
</dbReference>
<sequence>MKPFVFQKFLVQQSSTVFRVGTDGVLLGALCDVSESENILEIGTGTGIISLMLAQRNPKAKITGIDLNEDAANLALKNFEQSEFRERLQAKHQDIKTFSSEKFDAIVSNPPYFLENLSSKDKLARQHTGLDFNTLISQSSKLLSENGVFGVIIPSDSEAEFCKTAFDFSLHLKRKINIFGIKDGVARRCILEFSFQETTFSEENFIIEESPRKYSEQYLEATRDFHVFQKNKV</sequence>
<comment type="caution">
    <text evidence="8">The sequence shown here is derived from an EMBL/GenBank/DDBJ whole genome shotgun (WGS) entry which is preliminary data.</text>
</comment>
<keyword evidence="9" id="KW-1185">Reference proteome</keyword>
<dbReference type="OrthoDB" id="5383291at2"/>
<dbReference type="PRINTS" id="PR00507">
    <property type="entry name" value="N12N6MTFRASE"/>
</dbReference>
<keyword evidence="4 6" id="KW-0949">S-adenosyl-L-methionine</keyword>
<dbReference type="EMBL" id="QPIE01000001">
    <property type="protein sequence ID" value="RCU44955.1"/>
    <property type="molecule type" value="Genomic_DNA"/>
</dbReference>
<comment type="catalytic activity">
    <reaction evidence="6">
        <text>adenosine(37) in tRNA1(Val) + S-adenosyl-L-methionine = N(6)-methyladenosine(37) in tRNA1(Val) + S-adenosyl-L-homocysteine + H(+)</text>
        <dbReference type="Rhea" id="RHEA:43160"/>
        <dbReference type="Rhea" id="RHEA-COMP:10369"/>
        <dbReference type="Rhea" id="RHEA-COMP:10370"/>
        <dbReference type="ChEBI" id="CHEBI:15378"/>
        <dbReference type="ChEBI" id="CHEBI:57856"/>
        <dbReference type="ChEBI" id="CHEBI:59789"/>
        <dbReference type="ChEBI" id="CHEBI:74411"/>
        <dbReference type="ChEBI" id="CHEBI:74449"/>
        <dbReference type="EC" id="2.1.1.223"/>
    </reaction>
</comment>
<evidence type="ECO:0000256" key="4">
    <source>
        <dbReference type="ARBA" id="ARBA00022691"/>
    </source>
</evidence>
<dbReference type="Gene3D" id="3.40.50.150">
    <property type="entry name" value="Vaccinia Virus protein VP39"/>
    <property type="match status" value="1"/>
</dbReference>
<evidence type="ECO:0000256" key="2">
    <source>
        <dbReference type="ARBA" id="ARBA00022603"/>
    </source>
</evidence>
<dbReference type="PANTHER" id="PTHR47739:SF1">
    <property type="entry name" value="TRNA1(VAL) (ADENINE(37)-N6)-METHYLTRANSFERASE"/>
    <property type="match status" value="1"/>
</dbReference>
<dbReference type="Proteomes" id="UP000252172">
    <property type="component" value="Unassembled WGS sequence"/>
</dbReference>
<gene>
    <name evidence="8" type="ORF">DQ356_01735</name>
</gene>
<dbReference type="PROSITE" id="PS00092">
    <property type="entry name" value="N6_MTASE"/>
    <property type="match status" value="1"/>
</dbReference>
<keyword evidence="3 6" id="KW-0808">Transferase</keyword>
<keyword evidence="2 6" id="KW-0489">Methyltransferase</keyword>
<reference evidence="8 9" key="1">
    <citation type="submission" date="2018-07" db="EMBL/GenBank/DDBJ databases">
        <title>Chryseobacterium lacus sp. nov., isolated from lake water.</title>
        <authorList>
            <person name="Li C.-M."/>
        </authorList>
    </citation>
    <scope>NUCLEOTIDE SEQUENCE [LARGE SCALE GENOMIC DNA]</scope>
    <source>
        <strain evidence="8 9">YLOS41</strain>
    </source>
</reference>
<proteinExistence type="inferred from homology"/>
<evidence type="ECO:0000256" key="3">
    <source>
        <dbReference type="ARBA" id="ARBA00022679"/>
    </source>
</evidence>
<evidence type="ECO:0000256" key="6">
    <source>
        <dbReference type="HAMAP-Rule" id="MF_01872"/>
    </source>
</evidence>
<protein>
    <recommendedName>
        <fullName evidence="6">tRNA1(Val) (adenine(37)-N6)-methyltransferase</fullName>
        <ecNumber evidence="6">2.1.1.223</ecNumber>
    </recommendedName>
    <alternativeName>
        <fullName evidence="6">tRNA m6A37 methyltransferase</fullName>
    </alternativeName>
</protein>
<name>A0A368N611_9FLAO</name>
<accession>A0A368N611</accession>
<evidence type="ECO:0000313" key="9">
    <source>
        <dbReference type="Proteomes" id="UP000252172"/>
    </source>
</evidence>
<dbReference type="GO" id="GO:0016430">
    <property type="term" value="F:tRNA (adenine-N6)-methyltransferase activity"/>
    <property type="evidence" value="ECO:0007669"/>
    <property type="project" value="UniProtKB-UniRule"/>
</dbReference>
<comment type="similarity">
    <text evidence="6">Belongs to the methyltransferase superfamily. tRNA (adenine-N(6)-)-methyltransferase family.</text>
</comment>
<dbReference type="InterPro" id="IPR002052">
    <property type="entry name" value="DNA_methylase_N6_adenine_CS"/>
</dbReference>
<dbReference type="RefSeq" id="WP_114302725.1">
    <property type="nucleotide sequence ID" value="NZ_QPIE01000001.1"/>
</dbReference>
<dbReference type="GO" id="GO:0005737">
    <property type="term" value="C:cytoplasm"/>
    <property type="evidence" value="ECO:0007669"/>
    <property type="project" value="UniProtKB-SubCell"/>
</dbReference>
<dbReference type="PANTHER" id="PTHR47739">
    <property type="entry name" value="TRNA1(VAL) (ADENINE(37)-N6)-METHYLTRANSFERASE"/>
    <property type="match status" value="1"/>
</dbReference>
<dbReference type="InterPro" id="IPR007848">
    <property type="entry name" value="Small_mtfrase_dom"/>
</dbReference>
<comment type="function">
    <text evidence="6">Specifically methylates the adenine in position 37 of tRNA(1)(Val) (anticodon cmo5UAC).</text>
</comment>
<evidence type="ECO:0000256" key="5">
    <source>
        <dbReference type="ARBA" id="ARBA00022694"/>
    </source>
</evidence>
<evidence type="ECO:0000256" key="1">
    <source>
        <dbReference type="ARBA" id="ARBA00022490"/>
    </source>
</evidence>
<keyword evidence="5 6" id="KW-0819">tRNA processing</keyword>
<dbReference type="EC" id="2.1.1.223" evidence="6"/>
<evidence type="ECO:0000259" key="7">
    <source>
        <dbReference type="Pfam" id="PF05175"/>
    </source>
</evidence>
<evidence type="ECO:0000313" key="8">
    <source>
        <dbReference type="EMBL" id="RCU44955.1"/>
    </source>
</evidence>
<dbReference type="CDD" id="cd02440">
    <property type="entry name" value="AdoMet_MTases"/>
    <property type="match status" value="1"/>
</dbReference>
<dbReference type="GO" id="GO:0032259">
    <property type="term" value="P:methylation"/>
    <property type="evidence" value="ECO:0007669"/>
    <property type="project" value="UniProtKB-KW"/>
</dbReference>
<dbReference type="GO" id="GO:0003676">
    <property type="term" value="F:nucleic acid binding"/>
    <property type="evidence" value="ECO:0007669"/>
    <property type="project" value="InterPro"/>
</dbReference>
<feature type="domain" description="Methyltransferase small" evidence="7">
    <location>
        <begin position="26"/>
        <end position="157"/>
    </location>
</feature>
<organism evidence="8 9">
    <name type="scientific">Chryseobacterium lacus</name>
    <dbReference type="NCBI Taxonomy" id="2058346"/>
    <lineage>
        <taxon>Bacteria</taxon>
        <taxon>Pseudomonadati</taxon>
        <taxon>Bacteroidota</taxon>
        <taxon>Flavobacteriia</taxon>
        <taxon>Flavobacteriales</taxon>
        <taxon>Weeksellaceae</taxon>
        <taxon>Chryseobacterium group</taxon>
        <taxon>Chryseobacterium</taxon>
    </lineage>
</organism>
<dbReference type="HAMAP" id="MF_01872">
    <property type="entry name" value="tRNA_methyltr_YfiC"/>
    <property type="match status" value="1"/>
</dbReference>
<dbReference type="InterPro" id="IPR050210">
    <property type="entry name" value="tRNA_Adenine-N(6)_MTase"/>
</dbReference>
<dbReference type="Pfam" id="PF05175">
    <property type="entry name" value="MTS"/>
    <property type="match status" value="1"/>
</dbReference>
<comment type="subcellular location">
    <subcellularLocation>
        <location evidence="6">Cytoplasm</location>
    </subcellularLocation>
</comment>
<keyword evidence="1 6" id="KW-0963">Cytoplasm</keyword>
<dbReference type="AlphaFoldDB" id="A0A368N611"/>
<dbReference type="InterPro" id="IPR022882">
    <property type="entry name" value="tRNA_adenine-N6_MeTrfase"/>
</dbReference>
<dbReference type="InterPro" id="IPR029063">
    <property type="entry name" value="SAM-dependent_MTases_sf"/>
</dbReference>